<organism evidence="1 2">
    <name type="scientific">Saccharothrix lopnurensis</name>
    <dbReference type="NCBI Taxonomy" id="1670621"/>
    <lineage>
        <taxon>Bacteria</taxon>
        <taxon>Bacillati</taxon>
        <taxon>Actinomycetota</taxon>
        <taxon>Actinomycetes</taxon>
        <taxon>Pseudonocardiales</taxon>
        <taxon>Pseudonocardiaceae</taxon>
        <taxon>Saccharothrix</taxon>
    </lineage>
</organism>
<evidence type="ECO:0000313" key="2">
    <source>
        <dbReference type="Proteomes" id="UP001596220"/>
    </source>
</evidence>
<reference evidence="2" key="1">
    <citation type="journal article" date="2019" name="Int. J. Syst. Evol. Microbiol.">
        <title>The Global Catalogue of Microorganisms (GCM) 10K type strain sequencing project: providing services to taxonomists for standard genome sequencing and annotation.</title>
        <authorList>
            <consortium name="The Broad Institute Genomics Platform"/>
            <consortium name="The Broad Institute Genome Sequencing Center for Infectious Disease"/>
            <person name="Wu L."/>
            <person name="Ma J."/>
        </authorList>
    </citation>
    <scope>NUCLEOTIDE SEQUENCE [LARGE SCALE GENOMIC DNA]</scope>
    <source>
        <strain evidence="2">CGMCC 4.7246</strain>
    </source>
</reference>
<dbReference type="EMBL" id="JBHSQO010000008">
    <property type="protein sequence ID" value="MFC6089788.1"/>
    <property type="molecule type" value="Genomic_DNA"/>
</dbReference>
<evidence type="ECO:0008006" key="3">
    <source>
        <dbReference type="Google" id="ProtNLM"/>
    </source>
</evidence>
<gene>
    <name evidence="1" type="ORF">ACFP3R_10940</name>
</gene>
<protein>
    <recommendedName>
        <fullName evidence="3">Ogr/Delta-like zinc finger protein</fullName>
    </recommendedName>
</protein>
<name>A0ABW1P2H9_9PSEU</name>
<dbReference type="RefSeq" id="WP_380635180.1">
    <property type="nucleotide sequence ID" value="NZ_JBHSQO010000008.1"/>
</dbReference>
<comment type="caution">
    <text evidence="1">The sequence shown here is derived from an EMBL/GenBank/DDBJ whole genome shotgun (WGS) entry which is preliminary data.</text>
</comment>
<keyword evidence="2" id="KW-1185">Reference proteome</keyword>
<accession>A0ABW1P2H9</accession>
<dbReference type="Proteomes" id="UP001596220">
    <property type="component" value="Unassembled WGS sequence"/>
</dbReference>
<evidence type="ECO:0000313" key="1">
    <source>
        <dbReference type="EMBL" id="MFC6089788.1"/>
    </source>
</evidence>
<sequence>MISRCPACGWPSAEHVRPVSSHPVSSHGVVDYLRCVCGVWLVLEQGRVVAAAGRRAPGVG</sequence>
<proteinExistence type="predicted"/>